<evidence type="ECO:0000256" key="2">
    <source>
        <dbReference type="SAM" id="Phobius"/>
    </source>
</evidence>
<reference evidence="3" key="3">
    <citation type="submission" date="2015-04" db="UniProtKB">
        <authorList>
            <consortium name="EnsemblPlants"/>
        </authorList>
    </citation>
    <scope>IDENTIFICATION</scope>
</reference>
<dbReference type="Proteomes" id="UP000032180">
    <property type="component" value="Chromosome 4"/>
</dbReference>
<dbReference type="HOGENOM" id="CLU_1176899_0_0_1"/>
<accession>A0A0D9W304</accession>
<evidence type="ECO:0000313" key="4">
    <source>
        <dbReference type="Proteomes" id="UP000032180"/>
    </source>
</evidence>
<feature type="compositionally biased region" description="Polar residues" evidence="1">
    <location>
        <begin position="159"/>
        <end position="184"/>
    </location>
</feature>
<feature type="transmembrane region" description="Helical" evidence="2">
    <location>
        <begin position="198"/>
        <end position="215"/>
    </location>
</feature>
<keyword evidence="2" id="KW-1133">Transmembrane helix</keyword>
<feature type="region of interest" description="Disordered" evidence="1">
    <location>
        <begin position="159"/>
        <end position="187"/>
    </location>
</feature>
<sequence>MIVLSRQHHNGHLMLGKEKRWKLPLNLSLYYTNVITRWQETWLWYLERSPLIGVRYWKDLHEDVKNDIAESELWDMGNTKNPKEKIWKIAKERYKGWRSTLSAMYNAYDTYDERMKHKPEDLDIVEWHYLNLYFGCKYFKATTQNNNTIEVVDPMTTDDNIADPQQSANQSTQEQTVDISTQAETSRHSKTGNIVKQAYYMFMVLWIGLYMTMFQKSYNARCAKKHCHNTKRKCAT</sequence>
<reference evidence="4" key="2">
    <citation type="submission" date="2013-12" db="EMBL/GenBank/DDBJ databases">
        <authorList>
            <person name="Yu Y."/>
            <person name="Lee S."/>
            <person name="de Baynast K."/>
            <person name="Wissotski M."/>
            <person name="Liu L."/>
            <person name="Talag J."/>
            <person name="Goicoechea J."/>
            <person name="Angelova A."/>
            <person name="Jetty R."/>
            <person name="Kudrna D."/>
            <person name="Golser W."/>
            <person name="Rivera L."/>
            <person name="Zhang J."/>
            <person name="Wing R."/>
        </authorList>
    </citation>
    <scope>NUCLEOTIDE SEQUENCE</scope>
</reference>
<reference evidence="3 4" key="1">
    <citation type="submission" date="2012-08" db="EMBL/GenBank/DDBJ databases">
        <title>Oryza genome evolution.</title>
        <authorList>
            <person name="Wing R.A."/>
        </authorList>
    </citation>
    <scope>NUCLEOTIDE SEQUENCE</scope>
</reference>
<organism evidence="3 4">
    <name type="scientific">Leersia perrieri</name>
    <dbReference type="NCBI Taxonomy" id="77586"/>
    <lineage>
        <taxon>Eukaryota</taxon>
        <taxon>Viridiplantae</taxon>
        <taxon>Streptophyta</taxon>
        <taxon>Embryophyta</taxon>
        <taxon>Tracheophyta</taxon>
        <taxon>Spermatophyta</taxon>
        <taxon>Magnoliopsida</taxon>
        <taxon>Liliopsida</taxon>
        <taxon>Poales</taxon>
        <taxon>Poaceae</taxon>
        <taxon>BOP clade</taxon>
        <taxon>Oryzoideae</taxon>
        <taxon>Oryzeae</taxon>
        <taxon>Oryzinae</taxon>
        <taxon>Leersia</taxon>
    </lineage>
</organism>
<dbReference type="Gramene" id="LPERR04G03770.1">
    <property type="protein sequence ID" value="LPERR04G03770.1"/>
    <property type="gene ID" value="LPERR04G03770"/>
</dbReference>
<evidence type="ECO:0000313" key="3">
    <source>
        <dbReference type="EnsemblPlants" id="LPERR04G03770.1"/>
    </source>
</evidence>
<dbReference type="eggNOG" id="ENOG502R7ZA">
    <property type="taxonomic scope" value="Eukaryota"/>
</dbReference>
<keyword evidence="2" id="KW-0472">Membrane</keyword>
<name>A0A0D9W304_9ORYZ</name>
<protein>
    <submittedName>
        <fullName evidence="3">Uncharacterized protein</fullName>
    </submittedName>
</protein>
<proteinExistence type="predicted"/>
<keyword evidence="2" id="KW-0812">Transmembrane</keyword>
<keyword evidence="4" id="KW-1185">Reference proteome</keyword>
<dbReference type="EnsemblPlants" id="LPERR04G03770.1">
    <property type="protein sequence ID" value="LPERR04G03770.1"/>
    <property type="gene ID" value="LPERR04G03770"/>
</dbReference>
<evidence type="ECO:0000256" key="1">
    <source>
        <dbReference type="SAM" id="MobiDB-lite"/>
    </source>
</evidence>
<dbReference type="AlphaFoldDB" id="A0A0D9W304"/>